<reference evidence="1 2" key="1">
    <citation type="journal article" date="2019" name="bioRxiv">
        <title>Genomics, evolutionary history and diagnostics of the Alternaria alternata species group including apple and Asian pear pathotypes.</title>
        <authorList>
            <person name="Armitage A.D."/>
            <person name="Cockerton H.M."/>
            <person name="Sreenivasaprasad S."/>
            <person name="Woodhall J.W."/>
            <person name="Lane C.R."/>
            <person name="Harrison R.J."/>
            <person name="Clarkson J.P."/>
        </authorList>
    </citation>
    <scope>NUCLEOTIDE SEQUENCE [LARGE SCALE GENOMIC DNA]</scope>
    <source>
        <strain evidence="1 2">FERA 650</strain>
    </source>
</reference>
<accession>A0ACB6FVL6</accession>
<gene>
    <name evidence="1" type="ORF">AG0111_0g2542</name>
</gene>
<dbReference type="Proteomes" id="UP000293547">
    <property type="component" value="Unassembled WGS sequence"/>
</dbReference>
<dbReference type="EMBL" id="PDWZ02000002">
    <property type="protein sequence ID" value="KAB2108494.1"/>
    <property type="molecule type" value="Genomic_DNA"/>
</dbReference>
<proteinExistence type="predicted"/>
<evidence type="ECO:0000313" key="2">
    <source>
        <dbReference type="Proteomes" id="UP000293547"/>
    </source>
</evidence>
<keyword evidence="2" id="KW-1185">Reference proteome</keyword>
<name>A0ACB6FVL6_9PLEO</name>
<evidence type="ECO:0000313" key="1">
    <source>
        <dbReference type="EMBL" id="KAB2108494.1"/>
    </source>
</evidence>
<protein>
    <submittedName>
        <fullName evidence="1">Uncharacterized protein</fullName>
    </submittedName>
</protein>
<organism evidence="1 2">
    <name type="scientific">Alternaria gaisen</name>
    <dbReference type="NCBI Taxonomy" id="167740"/>
    <lineage>
        <taxon>Eukaryota</taxon>
        <taxon>Fungi</taxon>
        <taxon>Dikarya</taxon>
        <taxon>Ascomycota</taxon>
        <taxon>Pezizomycotina</taxon>
        <taxon>Dothideomycetes</taxon>
        <taxon>Pleosporomycetidae</taxon>
        <taxon>Pleosporales</taxon>
        <taxon>Pleosporineae</taxon>
        <taxon>Pleosporaceae</taxon>
        <taxon>Alternaria</taxon>
        <taxon>Alternaria sect. Alternaria</taxon>
    </lineage>
</organism>
<sequence>MANQSNKPYTLQLSTKICDRLPRELRDRIYSLLDLDQETKRSKPIDDFIDDQCCEQFSRECLLWYYENVPQMLYRPFNYQDMKHFMRLYPQVKKIPGLIIVLDAGQPDFEFEALTHAMDELKATGHFDDLNRDFKVRVYIDIAHHAMWRSMNPNVEQAILSSQRILQYFSTRVEDAMCFVRLMEAEDTESRDVGMDITESMEEPMDEILEIFGCLVVMGMECSPPRWIEKPYRMCHRKTQLLQL</sequence>
<comment type="caution">
    <text evidence="1">The sequence shown here is derived from an EMBL/GenBank/DDBJ whole genome shotgun (WGS) entry which is preliminary data.</text>
</comment>